<feature type="transmembrane region" description="Helical" evidence="1">
    <location>
        <begin position="16"/>
        <end position="37"/>
    </location>
</feature>
<evidence type="ECO:0000256" key="1">
    <source>
        <dbReference type="SAM" id="Phobius"/>
    </source>
</evidence>
<dbReference type="Proteomes" id="UP000252733">
    <property type="component" value="Unassembled WGS sequence"/>
</dbReference>
<accession>A0A368VCE1</accession>
<keyword evidence="1" id="KW-1133">Transmembrane helix</keyword>
<sequence>MDFNAYPSEILQYSKALLVNMTLFLNLVFFVLIELGVKRTIIYFVF</sequence>
<proteinExistence type="predicted"/>
<protein>
    <submittedName>
        <fullName evidence="2">Uncharacterized protein</fullName>
    </submittedName>
</protein>
<gene>
    <name evidence="2" type="ORF">DFO77_104111</name>
</gene>
<dbReference type="EMBL" id="QPIZ01000004">
    <property type="protein sequence ID" value="RCW38353.1"/>
    <property type="molecule type" value="Genomic_DNA"/>
</dbReference>
<comment type="caution">
    <text evidence="2">The sequence shown here is derived from an EMBL/GenBank/DDBJ whole genome shotgun (WGS) entry which is preliminary data.</text>
</comment>
<evidence type="ECO:0000313" key="2">
    <source>
        <dbReference type="EMBL" id="RCW38353.1"/>
    </source>
</evidence>
<name>A0A368VCE1_9BACT</name>
<reference evidence="2 3" key="1">
    <citation type="submission" date="2018-07" db="EMBL/GenBank/DDBJ databases">
        <title>Freshwater and sediment microbial communities from various areas in North America, analyzing microbe dynamics in response to fracking.</title>
        <authorList>
            <person name="Lamendella R."/>
        </authorList>
    </citation>
    <scope>NUCLEOTIDE SEQUENCE [LARGE SCALE GENOMIC DNA]</scope>
    <source>
        <strain evidence="2 3">160A</strain>
    </source>
</reference>
<dbReference type="AlphaFoldDB" id="A0A368VCE1"/>
<keyword evidence="1" id="KW-0812">Transmembrane</keyword>
<keyword evidence="1" id="KW-0472">Membrane</keyword>
<keyword evidence="3" id="KW-1185">Reference proteome</keyword>
<evidence type="ECO:0000313" key="3">
    <source>
        <dbReference type="Proteomes" id="UP000252733"/>
    </source>
</evidence>
<organism evidence="2 3">
    <name type="scientific">Marinilabilia salmonicolor</name>
    <dbReference type="NCBI Taxonomy" id="989"/>
    <lineage>
        <taxon>Bacteria</taxon>
        <taxon>Pseudomonadati</taxon>
        <taxon>Bacteroidota</taxon>
        <taxon>Bacteroidia</taxon>
        <taxon>Marinilabiliales</taxon>
        <taxon>Marinilabiliaceae</taxon>
        <taxon>Marinilabilia</taxon>
    </lineage>
</organism>